<feature type="region of interest" description="Disordered" evidence="1">
    <location>
        <begin position="177"/>
        <end position="232"/>
    </location>
</feature>
<feature type="compositionally biased region" description="Basic and acidic residues" evidence="1">
    <location>
        <begin position="191"/>
        <end position="204"/>
    </location>
</feature>
<feature type="compositionally biased region" description="Basic and acidic residues" evidence="1">
    <location>
        <begin position="625"/>
        <end position="635"/>
    </location>
</feature>
<dbReference type="EMBL" id="CAXAJV020001293">
    <property type="protein sequence ID" value="CAL7945357.1"/>
    <property type="molecule type" value="Genomic_DNA"/>
</dbReference>
<reference evidence="2 3" key="1">
    <citation type="submission" date="2024-08" db="EMBL/GenBank/DDBJ databases">
        <authorList>
            <person name="Will J Nash"/>
            <person name="Angela Man"/>
            <person name="Seanna McTaggart"/>
            <person name="Kendall Baker"/>
            <person name="Tom Barker"/>
            <person name="Leah Catchpole"/>
            <person name="Alex Durrant"/>
            <person name="Karim Gharbi"/>
            <person name="Naomi Irish"/>
            <person name="Gemy Kaithakottil"/>
            <person name="Debby Ku"/>
            <person name="Aaliyah Providence"/>
            <person name="Felix Shaw"/>
            <person name="David Swarbreck"/>
            <person name="Chris Watkins"/>
            <person name="Ann M. McCartney"/>
            <person name="Giulio Formenti"/>
            <person name="Alice Mouton"/>
            <person name="Noel Vella"/>
            <person name="Bjorn M von Reumont"/>
            <person name="Adriana Vella"/>
            <person name="Wilfried Haerty"/>
        </authorList>
    </citation>
    <scope>NUCLEOTIDE SEQUENCE [LARGE SCALE GENOMIC DNA]</scope>
</reference>
<protein>
    <submittedName>
        <fullName evidence="2">Uncharacterized protein</fullName>
    </submittedName>
</protein>
<feature type="compositionally biased region" description="Basic and acidic residues" evidence="1">
    <location>
        <begin position="684"/>
        <end position="700"/>
    </location>
</feature>
<name>A0ABP1NWR5_XYLVO</name>
<feature type="compositionally biased region" description="Basic and acidic residues" evidence="1">
    <location>
        <begin position="530"/>
        <end position="540"/>
    </location>
</feature>
<evidence type="ECO:0000256" key="1">
    <source>
        <dbReference type="SAM" id="MobiDB-lite"/>
    </source>
</evidence>
<evidence type="ECO:0000313" key="3">
    <source>
        <dbReference type="Proteomes" id="UP001642520"/>
    </source>
</evidence>
<feature type="region of interest" description="Disordered" evidence="1">
    <location>
        <begin position="309"/>
        <end position="335"/>
    </location>
</feature>
<feature type="compositionally biased region" description="Basic and acidic residues" evidence="1">
    <location>
        <begin position="212"/>
        <end position="223"/>
    </location>
</feature>
<feature type="region of interest" description="Disordered" evidence="1">
    <location>
        <begin position="677"/>
        <end position="700"/>
    </location>
</feature>
<accession>A0ABP1NWR5</accession>
<feature type="region of interest" description="Disordered" evidence="1">
    <location>
        <begin position="529"/>
        <end position="647"/>
    </location>
</feature>
<sequence>MFRGYRGSLGLLRGLFNPLTKRNLTPIRYIEDRNKKTVDGVFSWLKDMLKPDAKATEAGSAIDRKATTFDYPRTKRAMLGNFELKDRTGRNFTVSERSFDTPEPHEPPPMILLGDRANLCGVLPTCDPKLAGNGYRYSSLLIEDSIVSILNPKRNYHSPYPRHDFLTVASPVRTIMGCTPRNTKPPIREPNMPEKMDKKEDKKEKKQKKPVIRMEGESSKSSEKVAAAESGLHDNMDVNLEYQWGIRLPEESAKSQQLEPKCNWNESLKQMGSPNTFVGDTKRSGQQISPSYDMDALRTMKNLRLTMSSTNETEAKAEGKTEVPGQEVAKGDPTEAVSLDASKENKEAENVESFSKIRDTAPNVTMESNVVDEDYNVPADANFDAEITAWKDLVLKSKVPIDPDKQEFLDTEVGVKRAELLSIRPEPPEPKLDVQAVPTANDELMKDEIEEDVPKDFKGNLRAMDVNRTVNPGDVQKLDSKKLHTGSIFLAKRYSNSVNESRRRPKLREPLWSMESMDNDKNFMASDYSTRTEDGWKDTEPTASKAAVREEPVQNDLQAAPAGDQDVEKNISDHAEQLSPKEAHLAAEHEQKSANFENQDPEVELADNLNAIDEREIEMSLSEPQQEKQHGRDRLPSAQRSSKKYEAQDFWRGQSDTFHDNYEYGTTYEDDFYAGYESMSMEPPPERPNVERNRSPAVDEHTQPIEEREVFNYETEPGEPRIEYITEGKYIKVPGDPYPYSREHFNKWRLKHEDIHIGPTEQIAKEIASDSPVGEPSTGNLVEIHQPVRKMSYDSRVWGTRGWAARR</sequence>
<comment type="caution">
    <text evidence="2">The sequence shown here is derived from an EMBL/GenBank/DDBJ whole genome shotgun (WGS) entry which is preliminary data.</text>
</comment>
<organism evidence="2 3">
    <name type="scientific">Xylocopa violacea</name>
    <name type="common">Violet carpenter bee</name>
    <name type="synonym">Apis violacea</name>
    <dbReference type="NCBI Taxonomy" id="135666"/>
    <lineage>
        <taxon>Eukaryota</taxon>
        <taxon>Metazoa</taxon>
        <taxon>Ecdysozoa</taxon>
        <taxon>Arthropoda</taxon>
        <taxon>Hexapoda</taxon>
        <taxon>Insecta</taxon>
        <taxon>Pterygota</taxon>
        <taxon>Neoptera</taxon>
        <taxon>Endopterygota</taxon>
        <taxon>Hymenoptera</taxon>
        <taxon>Apocrita</taxon>
        <taxon>Aculeata</taxon>
        <taxon>Apoidea</taxon>
        <taxon>Anthophila</taxon>
        <taxon>Apidae</taxon>
        <taxon>Xylocopa</taxon>
        <taxon>Xylocopa</taxon>
    </lineage>
</organism>
<gene>
    <name evidence="2" type="ORF">XYLVIOL_LOCUS7163</name>
</gene>
<feature type="region of interest" description="Disordered" evidence="1">
    <location>
        <begin position="270"/>
        <end position="294"/>
    </location>
</feature>
<keyword evidence="3" id="KW-1185">Reference proteome</keyword>
<dbReference type="Proteomes" id="UP001642520">
    <property type="component" value="Unassembled WGS sequence"/>
</dbReference>
<feature type="compositionally biased region" description="Basic and acidic residues" evidence="1">
    <location>
        <begin position="566"/>
        <end position="592"/>
    </location>
</feature>
<feature type="compositionally biased region" description="Polar residues" evidence="1">
    <location>
        <begin position="270"/>
        <end position="290"/>
    </location>
</feature>
<proteinExistence type="predicted"/>
<evidence type="ECO:0000313" key="2">
    <source>
        <dbReference type="EMBL" id="CAL7945357.1"/>
    </source>
</evidence>